<dbReference type="EMBL" id="PDCK01000042">
    <property type="protein sequence ID" value="PRQ38331.1"/>
    <property type="molecule type" value="Genomic_DNA"/>
</dbReference>
<feature type="compositionally biased region" description="Basic and acidic residues" evidence="2">
    <location>
        <begin position="40"/>
        <end position="50"/>
    </location>
</feature>
<dbReference type="Gramene" id="PRQ38331">
    <property type="protein sequence ID" value="PRQ38331"/>
    <property type="gene ID" value="RchiOBHm_Chr4g0412661"/>
</dbReference>
<evidence type="ECO:0000256" key="1">
    <source>
        <dbReference type="SAM" id="Coils"/>
    </source>
</evidence>
<evidence type="ECO:0000313" key="4">
    <source>
        <dbReference type="Proteomes" id="UP000238479"/>
    </source>
</evidence>
<dbReference type="OMA" id="SICINQV"/>
<organism evidence="3 4">
    <name type="scientific">Rosa chinensis</name>
    <name type="common">China rose</name>
    <dbReference type="NCBI Taxonomy" id="74649"/>
    <lineage>
        <taxon>Eukaryota</taxon>
        <taxon>Viridiplantae</taxon>
        <taxon>Streptophyta</taxon>
        <taxon>Embryophyta</taxon>
        <taxon>Tracheophyta</taxon>
        <taxon>Spermatophyta</taxon>
        <taxon>Magnoliopsida</taxon>
        <taxon>eudicotyledons</taxon>
        <taxon>Gunneridae</taxon>
        <taxon>Pentapetalae</taxon>
        <taxon>rosids</taxon>
        <taxon>fabids</taxon>
        <taxon>Rosales</taxon>
        <taxon>Rosaceae</taxon>
        <taxon>Rosoideae</taxon>
        <taxon>Rosoideae incertae sedis</taxon>
        <taxon>Rosa</taxon>
    </lineage>
</organism>
<feature type="compositionally biased region" description="Basic and acidic residues" evidence="2">
    <location>
        <begin position="98"/>
        <end position="107"/>
    </location>
</feature>
<feature type="compositionally biased region" description="Basic and acidic residues" evidence="2">
    <location>
        <begin position="368"/>
        <end position="385"/>
    </location>
</feature>
<keyword evidence="4" id="KW-1185">Reference proteome</keyword>
<proteinExistence type="predicted"/>
<feature type="coiled-coil region" evidence="1">
    <location>
        <begin position="741"/>
        <end position="775"/>
    </location>
</feature>
<dbReference type="PANTHER" id="PTHR34461">
    <property type="entry name" value="EXPRESSED PROTEIN"/>
    <property type="match status" value="1"/>
</dbReference>
<reference evidence="3 4" key="1">
    <citation type="journal article" date="2018" name="Nat. Genet.">
        <title>The Rosa genome provides new insights in the design of modern roses.</title>
        <authorList>
            <person name="Bendahmane M."/>
        </authorList>
    </citation>
    <scope>NUCLEOTIDE SEQUENCE [LARGE SCALE GENOMIC DNA]</scope>
    <source>
        <strain evidence="4">cv. Old Blush</strain>
    </source>
</reference>
<sequence>MEANRTPKRPLGIRTRSQSEIQLHRTRSGRVINSYLTSSESDRKRPRPMDSSDGNVLLNSLIKDLRVKRVFSQTYKPPENLINDAKSSAVFSVAEPDGNSKEAKSDQVESCGNRFDCSAPDMDKSKSKEPENLGLGFLAESPNSADKIGGGFGSDPESSQTSPPEARANGVELKIDNETKMVLKNRKRVFKAPSSFSYRRMLPYLKDITKDNSCMLDFCELTNRGKGLEGKSFRKCHDIDCSTQLETVQVSSHVLSSGNDFSSVSPEYVPKSPPIIVVDQCLPKPPVDGQNEKIDLGVSCEVQKLNVSEPFRSSAMEDSQINTDGVMVMCTDDNTPVQNVDTAVKDDIVSSSEDQNVKDINPQSSSIMDDRYSSKDDKVVQHKENSNQAQNEGIRKTDMGYPCKVRHPNHVNEQRVGDAEEALNQICDLNEESIQMTPPDAEILDKLQVEVKGIGRAGYLHQSTDQGLGKTSSGINHIDASWVDLGHECSPKRKPVLNPCSRLKLFKSPGSVSYKRLLPFLMNMEKRTSVSSHFESTVKDLEQRQPPTPSQLGPPMDKSNVILFHTEPGTTTPQLTNANGSSNVDGPNLTFPKCVSGSQMSSNVQKEMHGQHSVSGKQSKLDISPDIVVSLGQEAELPVPILGPNKTESPSEKDGARISYPELPVTRVLSLGTVKDCIRSKATLTDGGKPVEANYLGHNSSEIDATVSSVTQVDAVRKGILKRNPRGCRGLCTCLNCASFRLQAERAFEFSQNQMQDAEEVALDLMAELSKLRKLLEKSAVAANDDVVTLNEVKSACRKASEAEVLARNRLGEMNYDLNIHCRITCLHGPRVRFANHSEEKVIPKAKCSSD</sequence>
<protein>
    <submittedName>
        <fullName evidence="3">Uncharacterized protein</fullName>
    </submittedName>
</protein>
<evidence type="ECO:0000313" key="3">
    <source>
        <dbReference type="EMBL" id="PRQ38331.1"/>
    </source>
</evidence>
<name>A0A2P6QW00_ROSCH</name>
<feature type="region of interest" description="Disordered" evidence="2">
    <location>
        <begin position="1"/>
        <end position="55"/>
    </location>
</feature>
<gene>
    <name evidence="3" type="ORF">RchiOBHm_Chr4g0412661</name>
</gene>
<accession>A0A2P6QW00</accession>
<dbReference type="AlphaFoldDB" id="A0A2P6QW00"/>
<evidence type="ECO:0000256" key="2">
    <source>
        <dbReference type="SAM" id="MobiDB-lite"/>
    </source>
</evidence>
<keyword evidence="1" id="KW-0175">Coiled coil</keyword>
<dbReference type="PANTHER" id="PTHR34461:SF4">
    <property type="entry name" value="OS01G0101800 PROTEIN"/>
    <property type="match status" value="1"/>
</dbReference>
<feature type="compositionally biased region" description="Basic and acidic residues" evidence="2">
    <location>
        <begin position="121"/>
        <end position="131"/>
    </location>
</feature>
<feature type="region of interest" description="Disordered" evidence="2">
    <location>
        <begin position="533"/>
        <end position="556"/>
    </location>
</feature>
<feature type="region of interest" description="Disordered" evidence="2">
    <location>
        <begin position="352"/>
        <end position="398"/>
    </location>
</feature>
<comment type="caution">
    <text evidence="3">The sequence shown here is derived from an EMBL/GenBank/DDBJ whole genome shotgun (WGS) entry which is preliminary data.</text>
</comment>
<dbReference type="Proteomes" id="UP000238479">
    <property type="component" value="Chromosome 4"/>
</dbReference>
<feature type="region of interest" description="Disordered" evidence="2">
    <location>
        <begin position="93"/>
        <end position="169"/>
    </location>
</feature>